<evidence type="ECO:0000256" key="3">
    <source>
        <dbReference type="ARBA" id="ARBA00023157"/>
    </source>
</evidence>
<comment type="subcellular location">
    <subcellularLocation>
        <location evidence="1">Secreted</location>
    </subcellularLocation>
</comment>
<dbReference type="OrthoDB" id="6261922at2759"/>
<dbReference type="PROSITE" id="PS50240">
    <property type="entry name" value="TRYPSIN_DOM"/>
    <property type="match status" value="1"/>
</dbReference>
<evidence type="ECO:0000256" key="2">
    <source>
        <dbReference type="ARBA" id="ARBA00022525"/>
    </source>
</evidence>
<evidence type="ECO:0000256" key="4">
    <source>
        <dbReference type="ARBA" id="ARBA00068096"/>
    </source>
</evidence>
<dbReference type="GO" id="GO:0005576">
    <property type="term" value="C:extracellular region"/>
    <property type="evidence" value="ECO:0007669"/>
    <property type="project" value="UniProtKB-SubCell"/>
</dbReference>
<dbReference type="Gene3D" id="2.40.10.10">
    <property type="entry name" value="Trypsin-like serine proteases"/>
    <property type="match status" value="2"/>
</dbReference>
<dbReference type="PANTHER" id="PTHR24258:SF129">
    <property type="entry name" value="LP15124P-RELATED"/>
    <property type="match status" value="1"/>
</dbReference>
<dbReference type="GO" id="GO:0006508">
    <property type="term" value="P:proteolysis"/>
    <property type="evidence" value="ECO:0007669"/>
    <property type="project" value="InterPro"/>
</dbReference>
<comment type="caution">
    <text evidence="7">The sequence shown here is derived from an EMBL/GenBank/DDBJ whole genome shotgun (WGS) entry which is preliminary data.</text>
</comment>
<reference evidence="7 8" key="1">
    <citation type="submission" date="2017-03" db="EMBL/GenBank/DDBJ databases">
        <title>Genome of the blue death feigning beetle - Asbolus verrucosus.</title>
        <authorList>
            <person name="Rider S.D."/>
        </authorList>
    </citation>
    <scope>NUCLEOTIDE SEQUENCE [LARGE SCALE GENOMIC DNA]</scope>
    <source>
        <strain evidence="7">Butters</strain>
        <tissue evidence="7">Head and leg muscle</tissue>
    </source>
</reference>
<name>A0A482W623_ASBVE</name>
<keyword evidence="3" id="KW-1015">Disulfide bond</keyword>
<dbReference type="InterPro" id="IPR043504">
    <property type="entry name" value="Peptidase_S1_PA_chymotrypsin"/>
</dbReference>
<dbReference type="Proteomes" id="UP000292052">
    <property type="component" value="Unassembled WGS sequence"/>
</dbReference>
<evidence type="ECO:0000256" key="1">
    <source>
        <dbReference type="ARBA" id="ARBA00004613"/>
    </source>
</evidence>
<evidence type="ECO:0000256" key="5">
    <source>
        <dbReference type="ARBA" id="ARBA00076468"/>
    </source>
</evidence>
<proteinExistence type="predicted"/>
<evidence type="ECO:0000313" key="8">
    <source>
        <dbReference type="Proteomes" id="UP000292052"/>
    </source>
</evidence>
<dbReference type="FunFam" id="2.40.10.10:FF:000038">
    <property type="entry name" value="Serine protease"/>
    <property type="match status" value="1"/>
</dbReference>
<dbReference type="SMART" id="SM00020">
    <property type="entry name" value="Tryp_SPc"/>
    <property type="match status" value="1"/>
</dbReference>
<dbReference type="CDD" id="cd00190">
    <property type="entry name" value="Tryp_SPc"/>
    <property type="match status" value="1"/>
</dbReference>
<dbReference type="STRING" id="1661398.A0A482W623"/>
<dbReference type="EMBL" id="QDEB01028387">
    <property type="protein sequence ID" value="RZC40173.1"/>
    <property type="molecule type" value="Genomic_DNA"/>
</dbReference>
<evidence type="ECO:0000313" key="7">
    <source>
        <dbReference type="EMBL" id="RZC40173.1"/>
    </source>
</evidence>
<protein>
    <recommendedName>
        <fullName evidence="4">Phenoloxidase-activating factor 2</fullName>
    </recommendedName>
    <alternativeName>
        <fullName evidence="5">Prophenoloxidase-activating factor II</fullName>
    </alternativeName>
</protein>
<feature type="domain" description="Peptidase S1" evidence="6">
    <location>
        <begin position="169"/>
        <end position="418"/>
    </location>
</feature>
<dbReference type="InterPro" id="IPR001254">
    <property type="entry name" value="Trypsin_dom"/>
</dbReference>
<dbReference type="Pfam" id="PF00089">
    <property type="entry name" value="Trypsin"/>
    <property type="match status" value="1"/>
</dbReference>
<dbReference type="PANTHER" id="PTHR24258">
    <property type="entry name" value="SERINE PROTEASE-RELATED"/>
    <property type="match status" value="1"/>
</dbReference>
<keyword evidence="2" id="KW-0964">Secreted</keyword>
<sequence length="428" mass="47326">MKFLFLIFTSLVCAQQDPEDAINNIFSNNGTFDDFLRNYEEVTQPPLKSLAALTKCGEGDQKDRFVCVPYYNCDPSTNTVQANPAIDGTNKINIRSDRMRSGEDDNYKCDHYMEICCQLPQADDGGNIPPPVRPTAGPSSTETAIVTRPTPPSRAFCGIRNSQGLDFNLVGKTNEALFGEFPWMVAILRKNPAAGQNLAICGGSLISPRVVLTGAHCVEKININEIKIRAGEWDTQTQNERIPYQERNIVQKIMHKDFSRGNLYNDLALLILDRQLTKTDSVGTICLPKQDQKFNSRDCFATGWGKDVFGQAGRYAVILKKIQLPVVQNADCQRALRRTRLGDSFVLHRSFICAGGEPGVDTCTGDGGSPLVCPDPNNPSRYVQVGIVAWGIGCGENQVPGVYADVTQFRNWVDLKLQELDINTASYN</sequence>
<dbReference type="InterPro" id="IPR041515">
    <property type="entry name" value="PPAF-2-like_Clip"/>
</dbReference>
<dbReference type="GO" id="GO:0004252">
    <property type="term" value="F:serine-type endopeptidase activity"/>
    <property type="evidence" value="ECO:0007669"/>
    <property type="project" value="InterPro"/>
</dbReference>
<dbReference type="SUPFAM" id="SSF50494">
    <property type="entry name" value="Trypsin-like serine proteases"/>
    <property type="match status" value="1"/>
</dbReference>
<dbReference type="PRINTS" id="PR00722">
    <property type="entry name" value="CHYMOTRYPSIN"/>
</dbReference>
<evidence type="ECO:0000259" key="6">
    <source>
        <dbReference type="PROSITE" id="PS50240"/>
    </source>
</evidence>
<dbReference type="Pfam" id="PF18322">
    <property type="entry name" value="CLIP_1"/>
    <property type="match status" value="1"/>
</dbReference>
<dbReference type="AlphaFoldDB" id="A0A482W623"/>
<accession>A0A482W623</accession>
<keyword evidence="8" id="KW-1185">Reference proteome</keyword>
<dbReference type="InterPro" id="IPR009003">
    <property type="entry name" value="Peptidase_S1_PA"/>
</dbReference>
<organism evidence="7 8">
    <name type="scientific">Asbolus verrucosus</name>
    <name type="common">Desert ironclad beetle</name>
    <dbReference type="NCBI Taxonomy" id="1661398"/>
    <lineage>
        <taxon>Eukaryota</taxon>
        <taxon>Metazoa</taxon>
        <taxon>Ecdysozoa</taxon>
        <taxon>Arthropoda</taxon>
        <taxon>Hexapoda</taxon>
        <taxon>Insecta</taxon>
        <taxon>Pterygota</taxon>
        <taxon>Neoptera</taxon>
        <taxon>Endopterygota</taxon>
        <taxon>Coleoptera</taxon>
        <taxon>Polyphaga</taxon>
        <taxon>Cucujiformia</taxon>
        <taxon>Tenebrionidae</taxon>
        <taxon>Pimeliinae</taxon>
        <taxon>Asbolus</taxon>
    </lineage>
</organism>
<gene>
    <name evidence="7" type="ORF">BDFB_007621</name>
</gene>
<dbReference type="InterPro" id="IPR001314">
    <property type="entry name" value="Peptidase_S1A"/>
</dbReference>